<accession>A0A0A9GMV6</accession>
<protein>
    <submittedName>
        <fullName evidence="1">Uncharacterized protein</fullName>
    </submittedName>
</protein>
<evidence type="ECO:0000313" key="1">
    <source>
        <dbReference type="EMBL" id="JAE24734.1"/>
    </source>
</evidence>
<reference evidence="1" key="2">
    <citation type="journal article" date="2015" name="Data Brief">
        <title>Shoot transcriptome of the giant reed, Arundo donax.</title>
        <authorList>
            <person name="Barrero R.A."/>
            <person name="Guerrero F.D."/>
            <person name="Moolhuijzen P."/>
            <person name="Goolsby J.A."/>
            <person name="Tidwell J."/>
            <person name="Bellgard S.E."/>
            <person name="Bellgard M.I."/>
        </authorList>
    </citation>
    <scope>NUCLEOTIDE SEQUENCE</scope>
    <source>
        <tissue evidence="1">Shoot tissue taken approximately 20 cm above the soil surface</tissue>
    </source>
</reference>
<dbReference type="AlphaFoldDB" id="A0A0A9GMV6"/>
<organism evidence="1">
    <name type="scientific">Arundo donax</name>
    <name type="common">Giant reed</name>
    <name type="synonym">Donax arundinaceus</name>
    <dbReference type="NCBI Taxonomy" id="35708"/>
    <lineage>
        <taxon>Eukaryota</taxon>
        <taxon>Viridiplantae</taxon>
        <taxon>Streptophyta</taxon>
        <taxon>Embryophyta</taxon>
        <taxon>Tracheophyta</taxon>
        <taxon>Spermatophyta</taxon>
        <taxon>Magnoliopsida</taxon>
        <taxon>Liliopsida</taxon>
        <taxon>Poales</taxon>
        <taxon>Poaceae</taxon>
        <taxon>PACMAD clade</taxon>
        <taxon>Arundinoideae</taxon>
        <taxon>Arundineae</taxon>
        <taxon>Arundo</taxon>
    </lineage>
</organism>
<sequence length="74" mass="8157">MVAYGPRKGGADPIVLGSGIGGTRCLWFLEPCPDTRPSLSFRIEQANGRGQIWFFLRRLCGRGFVSLEKQGSLE</sequence>
<reference evidence="1" key="1">
    <citation type="submission" date="2014-09" db="EMBL/GenBank/DDBJ databases">
        <authorList>
            <person name="Magalhaes I.L.F."/>
            <person name="Oliveira U."/>
            <person name="Santos F.R."/>
            <person name="Vidigal T.H.D.A."/>
            <person name="Brescovit A.D."/>
            <person name="Santos A.J."/>
        </authorList>
    </citation>
    <scope>NUCLEOTIDE SEQUENCE</scope>
    <source>
        <tissue evidence="1">Shoot tissue taken approximately 20 cm above the soil surface</tissue>
    </source>
</reference>
<name>A0A0A9GMV6_ARUDO</name>
<dbReference type="EMBL" id="GBRH01173162">
    <property type="protein sequence ID" value="JAE24734.1"/>
    <property type="molecule type" value="Transcribed_RNA"/>
</dbReference>
<proteinExistence type="predicted"/>